<dbReference type="AlphaFoldDB" id="A0A916LH36"/>
<dbReference type="Proteomes" id="UP000039021">
    <property type="component" value="Unassembled WGS sequence"/>
</dbReference>
<protein>
    <submittedName>
        <fullName evidence="1">Uncharacterized protein</fullName>
    </submittedName>
</protein>
<organism evidence="1 2">
    <name type="scientific">Mycobacterium tuberculosis</name>
    <dbReference type="NCBI Taxonomy" id="1773"/>
    <lineage>
        <taxon>Bacteria</taxon>
        <taxon>Bacillati</taxon>
        <taxon>Actinomycetota</taxon>
        <taxon>Actinomycetes</taxon>
        <taxon>Mycobacteriales</taxon>
        <taxon>Mycobacteriaceae</taxon>
        <taxon>Mycobacterium</taxon>
        <taxon>Mycobacterium tuberculosis complex</taxon>
    </lineage>
</organism>
<reference evidence="2" key="1">
    <citation type="submission" date="2015-03" db="EMBL/GenBank/DDBJ databases">
        <authorList>
            <consortium name="Pathogen Informatics"/>
        </authorList>
    </citation>
    <scope>NUCLEOTIDE SEQUENCE [LARGE SCALE GENOMIC DNA]</scope>
    <source>
        <strain evidence="2">N09902308</strain>
    </source>
</reference>
<proteinExistence type="predicted"/>
<evidence type="ECO:0000313" key="2">
    <source>
        <dbReference type="Proteomes" id="UP000039021"/>
    </source>
</evidence>
<gene>
    <name evidence="1" type="ORF">ERS007739_05386</name>
</gene>
<evidence type="ECO:0000313" key="1">
    <source>
        <dbReference type="EMBL" id="CPB72355.1"/>
    </source>
</evidence>
<name>A0A916LH36_MYCTX</name>
<accession>A0A916LH36</accession>
<comment type="caution">
    <text evidence="1">The sequence shown here is derived from an EMBL/GenBank/DDBJ whole genome shotgun (WGS) entry which is preliminary data.</text>
</comment>
<dbReference type="EMBL" id="CSBK01004265">
    <property type="protein sequence ID" value="CPB72355.1"/>
    <property type="molecule type" value="Genomic_DNA"/>
</dbReference>
<sequence length="71" mass="7977">MHSLSFGADLLVEGAVRSEERRLQRRNLIEGRRSDGCGGRRGGSVLGCHRSTDGPELRGRSRQLFRHCLEE</sequence>